<evidence type="ECO:0000256" key="5">
    <source>
        <dbReference type="ARBA" id="ARBA00022692"/>
    </source>
</evidence>
<dbReference type="Proteomes" id="UP000078492">
    <property type="component" value="Unassembled WGS sequence"/>
</dbReference>
<dbReference type="InterPro" id="IPR017452">
    <property type="entry name" value="GPCR_Rhodpsn_7TM"/>
</dbReference>
<gene>
    <name evidence="19" type="ORF">ALC57_14132</name>
</gene>
<organism evidence="19 20">
    <name type="scientific">Trachymyrmex cornetzi</name>
    <dbReference type="NCBI Taxonomy" id="471704"/>
    <lineage>
        <taxon>Eukaryota</taxon>
        <taxon>Metazoa</taxon>
        <taxon>Ecdysozoa</taxon>
        <taxon>Arthropoda</taxon>
        <taxon>Hexapoda</taxon>
        <taxon>Insecta</taxon>
        <taxon>Pterygota</taxon>
        <taxon>Neoptera</taxon>
        <taxon>Endopterygota</taxon>
        <taxon>Hymenoptera</taxon>
        <taxon>Apocrita</taxon>
        <taxon>Aculeata</taxon>
        <taxon>Formicoidea</taxon>
        <taxon>Formicidae</taxon>
        <taxon>Myrmicinae</taxon>
        <taxon>Trachymyrmex</taxon>
    </lineage>
</organism>
<evidence type="ECO:0000256" key="6">
    <source>
        <dbReference type="ARBA" id="ARBA00022925"/>
    </source>
</evidence>
<feature type="transmembrane region" description="Helical" evidence="17">
    <location>
        <begin position="325"/>
        <end position="344"/>
    </location>
</feature>
<dbReference type="InterPro" id="IPR000276">
    <property type="entry name" value="GPCR_Rhodpsn"/>
</dbReference>
<comment type="subcellular location">
    <subcellularLocation>
        <location evidence="1">Membrane</location>
        <topology evidence="1">Multi-pass membrane protein</topology>
    </subcellularLocation>
</comment>
<keyword evidence="14" id="KW-0844">Vision</keyword>
<evidence type="ECO:0000313" key="20">
    <source>
        <dbReference type="Proteomes" id="UP000078492"/>
    </source>
</evidence>
<keyword evidence="20" id="KW-1185">Reference proteome</keyword>
<comment type="similarity">
    <text evidence="2 15">Belongs to the G-protein coupled receptor 1 family.</text>
</comment>
<keyword evidence="13 15" id="KW-0807">Transducer</keyword>
<reference evidence="19 20" key="1">
    <citation type="submission" date="2015-09" db="EMBL/GenBank/DDBJ databases">
        <title>Trachymyrmex cornetzi WGS genome.</title>
        <authorList>
            <person name="Nygaard S."/>
            <person name="Hu H."/>
            <person name="Boomsma J."/>
            <person name="Zhang G."/>
        </authorList>
    </citation>
    <scope>NUCLEOTIDE SEQUENCE [LARGE SCALE GENOMIC DNA]</scope>
    <source>
        <strain evidence="19">Tcor2-1</strain>
        <tissue evidence="19">Whole body</tissue>
    </source>
</reference>
<dbReference type="PANTHER" id="PTHR24240">
    <property type="entry name" value="OPSIN"/>
    <property type="match status" value="1"/>
</dbReference>
<dbReference type="Gene3D" id="1.20.1070.10">
    <property type="entry name" value="Rhodopsin 7-helix transmembrane proteins"/>
    <property type="match status" value="1"/>
</dbReference>
<keyword evidence="9 15" id="KW-0297">G-protein coupled receptor</keyword>
<dbReference type="PROSITE" id="PS00238">
    <property type="entry name" value="OPSIN"/>
    <property type="match status" value="1"/>
</dbReference>
<keyword evidence="4" id="KW-0716">Sensory transduction</keyword>
<dbReference type="PROSITE" id="PS00237">
    <property type="entry name" value="G_PROTEIN_RECEP_F1_1"/>
    <property type="match status" value="1"/>
</dbReference>
<feature type="transmembrane region" description="Helical" evidence="17">
    <location>
        <begin position="140"/>
        <end position="160"/>
    </location>
</feature>
<feature type="region of interest" description="Disordered" evidence="16">
    <location>
        <begin position="403"/>
        <end position="423"/>
    </location>
</feature>
<evidence type="ECO:0000256" key="2">
    <source>
        <dbReference type="ARBA" id="ARBA00010663"/>
    </source>
</evidence>
<dbReference type="InterPro" id="IPR027430">
    <property type="entry name" value="Retinal_BS"/>
</dbReference>
<dbReference type="STRING" id="471704.A0A151IYU2"/>
<dbReference type="PROSITE" id="PS50262">
    <property type="entry name" value="G_PROTEIN_RECEP_F1_2"/>
    <property type="match status" value="1"/>
</dbReference>
<evidence type="ECO:0000256" key="4">
    <source>
        <dbReference type="ARBA" id="ARBA00022606"/>
    </source>
</evidence>
<evidence type="ECO:0000256" key="1">
    <source>
        <dbReference type="ARBA" id="ARBA00004141"/>
    </source>
</evidence>
<dbReference type="Gene3D" id="1.10.10.10">
    <property type="entry name" value="Winged helix-like DNA-binding domain superfamily/Winged helix DNA-binding domain"/>
    <property type="match status" value="1"/>
</dbReference>
<feature type="transmembrane region" description="Helical" evidence="17">
    <location>
        <begin position="256"/>
        <end position="284"/>
    </location>
</feature>
<evidence type="ECO:0000256" key="15">
    <source>
        <dbReference type="RuleBase" id="RU000688"/>
    </source>
</evidence>
<evidence type="ECO:0000256" key="16">
    <source>
        <dbReference type="SAM" id="MobiDB-lite"/>
    </source>
</evidence>
<dbReference type="SUPFAM" id="SSF46785">
    <property type="entry name" value="Winged helix' DNA-binding domain"/>
    <property type="match status" value="1"/>
</dbReference>
<dbReference type="AlphaFoldDB" id="A0A151IYU2"/>
<evidence type="ECO:0000256" key="13">
    <source>
        <dbReference type="ARBA" id="ARBA00023224"/>
    </source>
</evidence>
<evidence type="ECO:0000259" key="18">
    <source>
        <dbReference type="PROSITE" id="PS50262"/>
    </source>
</evidence>
<accession>A0A151IYU2</accession>
<dbReference type="GO" id="GO:0007602">
    <property type="term" value="P:phototransduction"/>
    <property type="evidence" value="ECO:0007669"/>
    <property type="project" value="UniProtKB-KW"/>
</dbReference>
<sequence length="423" mass="48399">MHERWFWRFKSGDFDIVDKEHGKPSKRYEDVELQALLDEDDSQTQKQLAEQLSVSQQAVSNRLREMGKIQKVGRWIPHELNERQMERRKNTKSFLHRIVTGDEKWIYHLDQKVPGITTSAKKSWVDLGARSTSTARPKRFGRKTMFCVVINCYYETWVLGPLFCELYGMAGSLFGCGSIWTMTMIAFDRYNVIVKGLSAKPMTIKGALIRIFAIWLFTILWTIAPMFGWNRYVPEGNMTACGTDYLTKDIVSRSYILFYSIFVYFLPLFLIIYSYFFIIQAVAAHEKNMREQAKKMNVASLRSAENQSTSAECKLAKARLLTCKLSALMTISLWFMAWTPYLVINFSGIFETTKISPLFTIWGSLFAKANAVYNPIVYGISHPKYRAALFQRFPSLACASEPAPGADTVSTTTTVTEGEKPVA</sequence>
<keyword evidence="6" id="KW-0681">Retinal protein</keyword>
<dbReference type="GO" id="GO:0007601">
    <property type="term" value="P:visual perception"/>
    <property type="evidence" value="ECO:0007669"/>
    <property type="project" value="UniProtKB-KW"/>
</dbReference>
<evidence type="ECO:0000256" key="8">
    <source>
        <dbReference type="ARBA" id="ARBA00022991"/>
    </source>
</evidence>
<keyword evidence="3" id="KW-0600">Photoreceptor protein</keyword>
<dbReference type="GO" id="GO:0016020">
    <property type="term" value="C:membrane"/>
    <property type="evidence" value="ECO:0007669"/>
    <property type="project" value="UniProtKB-SubCell"/>
</dbReference>
<feature type="transmembrane region" description="Helical" evidence="17">
    <location>
        <begin position="207"/>
        <end position="229"/>
    </location>
</feature>
<evidence type="ECO:0000313" key="19">
    <source>
        <dbReference type="EMBL" id="KYN13668.1"/>
    </source>
</evidence>
<dbReference type="InterPro" id="IPR036388">
    <property type="entry name" value="WH-like_DNA-bd_sf"/>
</dbReference>
<evidence type="ECO:0000256" key="12">
    <source>
        <dbReference type="ARBA" id="ARBA00023180"/>
    </source>
</evidence>
<dbReference type="EMBL" id="KQ980745">
    <property type="protein sequence ID" value="KYN13668.1"/>
    <property type="molecule type" value="Genomic_DNA"/>
</dbReference>
<dbReference type="GO" id="GO:0009881">
    <property type="term" value="F:photoreceptor activity"/>
    <property type="evidence" value="ECO:0007669"/>
    <property type="project" value="UniProtKB-KW"/>
</dbReference>
<dbReference type="PRINTS" id="PR00237">
    <property type="entry name" value="GPCRRHODOPSN"/>
</dbReference>
<keyword evidence="11 15" id="KW-0675">Receptor</keyword>
<evidence type="ECO:0000256" key="7">
    <source>
        <dbReference type="ARBA" id="ARBA00022989"/>
    </source>
</evidence>
<feature type="domain" description="G-protein coupled receptors family 1 profile" evidence="18">
    <location>
        <begin position="157"/>
        <end position="378"/>
    </location>
</feature>
<dbReference type="InterPro" id="IPR050125">
    <property type="entry name" value="GPCR_opsins"/>
</dbReference>
<dbReference type="Pfam" id="PF00001">
    <property type="entry name" value="7tm_1"/>
    <property type="match status" value="1"/>
</dbReference>
<dbReference type="SUPFAM" id="SSF81321">
    <property type="entry name" value="Family A G protein-coupled receptor-like"/>
    <property type="match status" value="1"/>
</dbReference>
<keyword evidence="5 15" id="KW-0812">Transmembrane</keyword>
<keyword evidence="8" id="KW-0157">Chromophore</keyword>
<evidence type="ECO:0000256" key="10">
    <source>
        <dbReference type="ARBA" id="ARBA00023136"/>
    </source>
</evidence>
<feature type="transmembrane region" description="Helical" evidence="17">
    <location>
        <begin position="166"/>
        <end position="187"/>
    </location>
</feature>
<evidence type="ECO:0000256" key="11">
    <source>
        <dbReference type="ARBA" id="ARBA00023170"/>
    </source>
</evidence>
<evidence type="ECO:0000256" key="17">
    <source>
        <dbReference type="SAM" id="Phobius"/>
    </source>
</evidence>
<evidence type="ECO:0000256" key="9">
    <source>
        <dbReference type="ARBA" id="ARBA00023040"/>
    </source>
</evidence>
<evidence type="ECO:0000256" key="3">
    <source>
        <dbReference type="ARBA" id="ARBA00022543"/>
    </source>
</evidence>
<keyword evidence="10 17" id="KW-0472">Membrane</keyword>
<dbReference type="GO" id="GO:0004930">
    <property type="term" value="F:G protein-coupled receptor activity"/>
    <property type="evidence" value="ECO:0007669"/>
    <property type="project" value="UniProtKB-KW"/>
</dbReference>
<name>A0A151IYU2_9HYME</name>
<keyword evidence="7 17" id="KW-1133">Transmembrane helix</keyword>
<evidence type="ECO:0000256" key="14">
    <source>
        <dbReference type="ARBA" id="ARBA00023305"/>
    </source>
</evidence>
<dbReference type="InterPro" id="IPR036390">
    <property type="entry name" value="WH_DNA-bd_sf"/>
</dbReference>
<protein>
    <submittedName>
        <fullName evidence="19">Rhodopsin</fullName>
    </submittedName>
</protein>
<keyword evidence="12" id="KW-0325">Glycoprotein</keyword>
<proteinExistence type="inferred from homology"/>